<evidence type="ECO:0000256" key="4">
    <source>
        <dbReference type="ARBA" id="ARBA00022679"/>
    </source>
</evidence>
<comment type="caution">
    <text evidence="9">The sequence shown here is derived from an EMBL/GenBank/DDBJ whole genome shotgun (WGS) entry which is preliminary data.</text>
</comment>
<evidence type="ECO:0000256" key="7">
    <source>
        <dbReference type="ARBA" id="ARBA00022840"/>
    </source>
</evidence>
<dbReference type="Gene3D" id="3.30.565.10">
    <property type="entry name" value="Histidine kinase-like ATPase, C-terminal domain"/>
    <property type="match status" value="1"/>
</dbReference>
<gene>
    <name evidence="9" type="ORF">CKO45_01100</name>
</gene>
<dbReference type="EC" id="2.7.13.3" evidence="2"/>
<comment type="catalytic activity">
    <reaction evidence="1">
        <text>ATP + protein L-histidine = ADP + protein N-phospho-L-histidine.</text>
        <dbReference type="EC" id="2.7.13.3"/>
    </reaction>
</comment>
<keyword evidence="7" id="KW-0067">ATP-binding</keyword>
<evidence type="ECO:0000256" key="3">
    <source>
        <dbReference type="ARBA" id="ARBA00022553"/>
    </source>
</evidence>
<dbReference type="SMART" id="SM00911">
    <property type="entry name" value="HWE_HK"/>
    <property type="match status" value="1"/>
</dbReference>
<feature type="domain" description="Signal transduction histidine kinase HWE region" evidence="8">
    <location>
        <begin position="81"/>
        <end position="169"/>
    </location>
</feature>
<evidence type="ECO:0000256" key="5">
    <source>
        <dbReference type="ARBA" id="ARBA00022741"/>
    </source>
</evidence>
<evidence type="ECO:0000256" key="1">
    <source>
        <dbReference type="ARBA" id="ARBA00000085"/>
    </source>
</evidence>
<keyword evidence="4" id="KW-0808">Transferase</keyword>
<keyword evidence="10" id="KW-1185">Reference proteome</keyword>
<keyword evidence="5" id="KW-0547">Nucleotide-binding</keyword>
<keyword evidence="6" id="KW-0418">Kinase</keyword>
<keyword evidence="3" id="KW-0597">Phosphoprotein</keyword>
<dbReference type="PANTHER" id="PTHR41523">
    <property type="entry name" value="TWO-COMPONENT SYSTEM SENSOR PROTEIN"/>
    <property type="match status" value="1"/>
</dbReference>
<dbReference type="InterPro" id="IPR036890">
    <property type="entry name" value="HATPase_C_sf"/>
</dbReference>
<sequence length="288" mass="30897">MLAIGVFLARRISLSVLRPITELLRFAARPDTADPAIAMPPHSLPEADRLAEALLDEAHQRRAATASLLDSERRMQLVVAELNHRAKNALATVQSLAMQTARGCPDNDLRRFIAAFTGRLQSLARAHDLLTASAWEGAPLDAVVRAGLAVWIGESERDSNSRIAFHAATNTPMPHLAPGQVQALIMGLHELAVNAGKYGALSVPGGHVQVSFNTDPGTLAAIVEWREVGGPSVLKPPEKRGFGTRLLERALAHDLGPGAKVTLEFRLEGLHAAIRFVPRPAVHAADVL</sequence>
<evidence type="ECO:0000313" key="10">
    <source>
        <dbReference type="Proteomes" id="UP000697995"/>
    </source>
</evidence>
<reference evidence="9 10" key="1">
    <citation type="journal article" date="2020" name="Microorganisms">
        <title>Osmotic Adaptation and Compatible Solute Biosynthesis of Phototrophic Bacteria as Revealed from Genome Analyses.</title>
        <authorList>
            <person name="Imhoff J.F."/>
            <person name="Rahn T."/>
            <person name="Kunzel S."/>
            <person name="Keller A."/>
            <person name="Neulinger S.C."/>
        </authorList>
    </citation>
    <scope>NUCLEOTIDE SEQUENCE [LARGE SCALE GENOMIC DNA]</scope>
    <source>
        <strain evidence="9 10">DSM 15382</strain>
    </source>
</reference>
<evidence type="ECO:0000256" key="6">
    <source>
        <dbReference type="ARBA" id="ARBA00022777"/>
    </source>
</evidence>
<organism evidence="9 10">
    <name type="scientific">Paracraurococcus ruber</name>
    <dbReference type="NCBI Taxonomy" id="77675"/>
    <lineage>
        <taxon>Bacteria</taxon>
        <taxon>Pseudomonadati</taxon>
        <taxon>Pseudomonadota</taxon>
        <taxon>Alphaproteobacteria</taxon>
        <taxon>Acetobacterales</taxon>
        <taxon>Roseomonadaceae</taxon>
        <taxon>Paracraurococcus</taxon>
    </lineage>
</organism>
<accession>A0ABS1CR34</accession>
<evidence type="ECO:0000313" key="9">
    <source>
        <dbReference type="EMBL" id="MBK1656823.1"/>
    </source>
</evidence>
<dbReference type="InterPro" id="IPR011102">
    <property type="entry name" value="Sig_transdc_His_kinase_HWE"/>
</dbReference>
<protein>
    <recommendedName>
        <fullName evidence="2">histidine kinase</fullName>
        <ecNumber evidence="2">2.7.13.3</ecNumber>
    </recommendedName>
</protein>
<name>A0ABS1CR34_9PROT</name>
<evidence type="ECO:0000256" key="2">
    <source>
        <dbReference type="ARBA" id="ARBA00012438"/>
    </source>
</evidence>
<dbReference type="Pfam" id="PF07536">
    <property type="entry name" value="HWE_HK"/>
    <property type="match status" value="1"/>
</dbReference>
<dbReference type="EMBL" id="NRSG01000004">
    <property type="protein sequence ID" value="MBK1656823.1"/>
    <property type="molecule type" value="Genomic_DNA"/>
</dbReference>
<evidence type="ECO:0000259" key="8">
    <source>
        <dbReference type="SMART" id="SM00911"/>
    </source>
</evidence>
<proteinExistence type="predicted"/>
<dbReference type="PANTHER" id="PTHR41523:SF7">
    <property type="entry name" value="HISTIDINE KINASE"/>
    <property type="match status" value="1"/>
</dbReference>
<dbReference type="Proteomes" id="UP000697995">
    <property type="component" value="Unassembled WGS sequence"/>
</dbReference>